<dbReference type="Proteomes" id="UP000183245">
    <property type="component" value="Unassembled WGS sequence"/>
</dbReference>
<dbReference type="AlphaFoldDB" id="A0A1J5IZD3"/>
<dbReference type="EMBL" id="MNZT01000008">
    <property type="protein sequence ID" value="OIP99794.1"/>
    <property type="molecule type" value="Genomic_DNA"/>
</dbReference>
<accession>A0A1J5IZD3</accession>
<protein>
    <recommendedName>
        <fullName evidence="3">Phosphoribosyltransferase domain-containing protein</fullName>
    </recommendedName>
</protein>
<sequence length="164" mass="18629">MRTCIRNLSDSVDLRSFDHIFYVLQGGLFLYEQLTALQVYPRKYEKHSIEYHRHPVNGDRLVDKALPEGLKGSILVIDDVWDTARTARLIVEDARRQSAVTSITFAVVAYKDIVPERVEVPDIIVYAAVQVENRWLGGCGMDLGVEGPLNRDFRQLPVLVVKCS</sequence>
<dbReference type="Gene3D" id="3.40.50.2020">
    <property type="match status" value="1"/>
</dbReference>
<comment type="caution">
    <text evidence="1">The sequence shown here is derived from an EMBL/GenBank/DDBJ whole genome shotgun (WGS) entry which is preliminary data.</text>
</comment>
<proteinExistence type="predicted"/>
<organism evidence="1 2">
    <name type="scientific">Candidatus Wirthbacteria bacterium CG2_30_54_11</name>
    <dbReference type="NCBI Taxonomy" id="1817892"/>
    <lineage>
        <taxon>Bacteria</taxon>
        <taxon>Candidatus Wirthbacteria</taxon>
    </lineage>
</organism>
<evidence type="ECO:0008006" key="3">
    <source>
        <dbReference type="Google" id="ProtNLM"/>
    </source>
</evidence>
<gene>
    <name evidence="1" type="ORF">AUK40_00410</name>
</gene>
<dbReference type="InterPro" id="IPR029057">
    <property type="entry name" value="PRTase-like"/>
</dbReference>
<dbReference type="SUPFAM" id="SSF53271">
    <property type="entry name" value="PRTase-like"/>
    <property type="match status" value="1"/>
</dbReference>
<evidence type="ECO:0000313" key="2">
    <source>
        <dbReference type="Proteomes" id="UP000183245"/>
    </source>
</evidence>
<dbReference type="STRING" id="1817892.AUK40_00410"/>
<evidence type="ECO:0000313" key="1">
    <source>
        <dbReference type="EMBL" id="OIP99794.1"/>
    </source>
</evidence>
<reference evidence="1 2" key="1">
    <citation type="journal article" date="2016" name="Environ. Microbiol.">
        <title>Genomic resolution of a cold subsurface aquifer community provides metabolic insights for novel microbes adapted to high CO concentrations.</title>
        <authorList>
            <person name="Probst A.J."/>
            <person name="Castelle C.J."/>
            <person name="Singh A."/>
            <person name="Brown C.T."/>
            <person name="Anantharaman K."/>
            <person name="Sharon I."/>
            <person name="Hug L.A."/>
            <person name="Burstein D."/>
            <person name="Emerson J.B."/>
            <person name="Thomas B.C."/>
            <person name="Banfield J.F."/>
        </authorList>
    </citation>
    <scope>NUCLEOTIDE SEQUENCE [LARGE SCALE GENOMIC DNA]</scope>
    <source>
        <strain evidence="1">CG2_30_54_11</strain>
    </source>
</reference>
<name>A0A1J5IZD3_9BACT</name>